<keyword evidence="4" id="KW-1185">Reference proteome</keyword>
<feature type="compositionally biased region" description="Polar residues" evidence="1">
    <location>
        <begin position="64"/>
        <end position="78"/>
    </location>
</feature>
<keyword evidence="2" id="KW-0472">Membrane</keyword>
<sequence>MAGNPMNMSRTTIIRVAICCMVGTFALFFLVPWYKDTLVSTPLDIRPPSEILNSPALPHDLQPIASNPTHGIDLSTSNSHEHDHGHAGFDDASPSSFIDKTTSTAPSHTTQTSSAILRVGEALESTILTSPNKKYRFGLKSSGQLSLISLETGAEVFSSNTEFHWPVEYHVELTRQAVLELTWTNDTATPSKGKPWSSALLPDCDGIDITANMTGAVSSEAEAEIVSRRMPVLELLDSGLLQIRSDAKVVCVLHKAASDTGRLAIVYAGYLRTYMKTCADHKKKLADTWTGSGGVDVHIYSYLEEVFHENEDNPTRESIEKNLRDCFGDSLKSVNLVSVQGVAETWNDAPQGVINSCGQSKLDRHVSQWKSIYAASTQVQRYMIQHGVRYDYILKTRLDLLLHGTIPPLEELVPMTLDGSVVAPRVAMDWNWYTMRHDGELIAGVTDIMAFGKSAQMWTYMNLFRGFKDMTSMEMFGETFGTAPSMVDRHFAKWQNYNTHGHSKVDGDKERCTPEGSLAYWLSINDIPVKTDWRFEMAVLRNSGPGPRLGKELGHLIFTCPIKDKKWLCPGFVPE</sequence>
<organism evidence="3 4">
    <name type="scientific">Coleophoma cylindrospora</name>
    <dbReference type="NCBI Taxonomy" id="1849047"/>
    <lineage>
        <taxon>Eukaryota</taxon>
        <taxon>Fungi</taxon>
        <taxon>Dikarya</taxon>
        <taxon>Ascomycota</taxon>
        <taxon>Pezizomycotina</taxon>
        <taxon>Leotiomycetes</taxon>
        <taxon>Helotiales</taxon>
        <taxon>Dermateaceae</taxon>
        <taxon>Coleophoma</taxon>
    </lineage>
</organism>
<feature type="compositionally biased region" description="Low complexity" evidence="1">
    <location>
        <begin position="101"/>
        <end position="112"/>
    </location>
</feature>
<dbReference type="Proteomes" id="UP000256645">
    <property type="component" value="Unassembled WGS sequence"/>
</dbReference>
<keyword evidence="2" id="KW-1133">Transmembrane helix</keyword>
<protein>
    <submittedName>
        <fullName evidence="3">Uncharacterized protein</fullName>
    </submittedName>
</protein>
<dbReference type="STRING" id="1849047.A0A3D8RUK0"/>
<proteinExistence type="predicted"/>
<comment type="caution">
    <text evidence="3">The sequence shown here is derived from an EMBL/GenBank/DDBJ whole genome shotgun (WGS) entry which is preliminary data.</text>
</comment>
<evidence type="ECO:0000256" key="2">
    <source>
        <dbReference type="SAM" id="Phobius"/>
    </source>
</evidence>
<feature type="compositionally biased region" description="Basic and acidic residues" evidence="1">
    <location>
        <begin position="79"/>
        <end position="89"/>
    </location>
</feature>
<keyword evidence="2" id="KW-0812">Transmembrane</keyword>
<accession>A0A3D8RUK0</accession>
<feature type="region of interest" description="Disordered" evidence="1">
    <location>
        <begin position="54"/>
        <end position="112"/>
    </location>
</feature>
<evidence type="ECO:0000313" key="3">
    <source>
        <dbReference type="EMBL" id="RDW77723.1"/>
    </source>
</evidence>
<feature type="transmembrane region" description="Helical" evidence="2">
    <location>
        <begin position="12"/>
        <end position="34"/>
    </location>
</feature>
<evidence type="ECO:0000313" key="4">
    <source>
        <dbReference type="Proteomes" id="UP000256645"/>
    </source>
</evidence>
<name>A0A3D8RUK0_9HELO</name>
<gene>
    <name evidence="3" type="ORF">BP6252_05776</name>
</gene>
<dbReference type="AlphaFoldDB" id="A0A3D8RUK0"/>
<reference evidence="3 4" key="1">
    <citation type="journal article" date="2018" name="IMA Fungus">
        <title>IMA Genome-F 9: Draft genome sequence of Annulohypoxylon stygium, Aspergillus mulundensis, Berkeleyomyces basicola (syn. Thielaviopsis basicola), Ceratocystis smalleyi, two Cercospora beticola strains, Coleophoma cylindrospora, Fusarium fracticaudum, Phialophora cf. hyalina, and Morchella septimelata.</title>
        <authorList>
            <person name="Wingfield B.D."/>
            <person name="Bills G.F."/>
            <person name="Dong Y."/>
            <person name="Huang W."/>
            <person name="Nel W.J."/>
            <person name="Swalarsk-Parry B.S."/>
            <person name="Vaghefi N."/>
            <person name="Wilken P.M."/>
            <person name="An Z."/>
            <person name="de Beer Z.W."/>
            <person name="De Vos L."/>
            <person name="Chen L."/>
            <person name="Duong T.A."/>
            <person name="Gao Y."/>
            <person name="Hammerbacher A."/>
            <person name="Kikkert J.R."/>
            <person name="Li Y."/>
            <person name="Li H."/>
            <person name="Li K."/>
            <person name="Li Q."/>
            <person name="Liu X."/>
            <person name="Ma X."/>
            <person name="Naidoo K."/>
            <person name="Pethybridge S.J."/>
            <person name="Sun J."/>
            <person name="Steenkamp E.T."/>
            <person name="van der Nest M.A."/>
            <person name="van Wyk S."/>
            <person name="Wingfield M.J."/>
            <person name="Xiong C."/>
            <person name="Yue Q."/>
            <person name="Zhang X."/>
        </authorList>
    </citation>
    <scope>NUCLEOTIDE SEQUENCE [LARGE SCALE GENOMIC DNA]</scope>
    <source>
        <strain evidence="3 4">BP6252</strain>
    </source>
</reference>
<evidence type="ECO:0000256" key="1">
    <source>
        <dbReference type="SAM" id="MobiDB-lite"/>
    </source>
</evidence>
<dbReference type="EMBL" id="PDLM01000005">
    <property type="protein sequence ID" value="RDW77723.1"/>
    <property type="molecule type" value="Genomic_DNA"/>
</dbReference>
<dbReference type="OrthoDB" id="3583703at2759"/>